<reference evidence="2" key="1">
    <citation type="submission" date="2020-05" db="EMBL/GenBank/DDBJ databases">
        <authorList>
            <person name="Chiriac C."/>
            <person name="Salcher M."/>
            <person name="Ghai R."/>
            <person name="Kavagutti S V."/>
        </authorList>
    </citation>
    <scope>NUCLEOTIDE SEQUENCE</scope>
</reference>
<feature type="compositionally biased region" description="Polar residues" evidence="1">
    <location>
        <begin position="79"/>
        <end position="92"/>
    </location>
</feature>
<name>A0A6J5PX24_9CAUD</name>
<evidence type="ECO:0000256" key="1">
    <source>
        <dbReference type="SAM" id="MobiDB-lite"/>
    </source>
</evidence>
<sequence length="138" mass="14042">MGMQDWYQNAMNTKLGDVPGKVASIPGQIMGGVASAARNAGNAISNTTVGDVARPIAKMAAGPALGGAAAIGGMINQGLNKMRPQQPQQNTDYGVARGQAEQLVPTARAPRSTTQQIFDANGGQPISGGKITQAQPSL</sequence>
<evidence type="ECO:0000313" key="3">
    <source>
        <dbReference type="EMBL" id="CAB4186263.1"/>
    </source>
</evidence>
<dbReference type="EMBL" id="LR797345">
    <property type="protein sequence ID" value="CAB4204424.1"/>
    <property type="molecule type" value="Genomic_DNA"/>
</dbReference>
<evidence type="ECO:0000313" key="2">
    <source>
        <dbReference type="EMBL" id="CAB4174676.1"/>
    </source>
</evidence>
<gene>
    <name evidence="3" type="ORF">UFOVP1138_47</name>
    <name evidence="4" type="ORF">UFOVP1394_44</name>
    <name evidence="2" type="ORF">UFOVP975_74</name>
</gene>
<organism evidence="2">
    <name type="scientific">uncultured Caudovirales phage</name>
    <dbReference type="NCBI Taxonomy" id="2100421"/>
    <lineage>
        <taxon>Viruses</taxon>
        <taxon>Duplodnaviria</taxon>
        <taxon>Heunggongvirae</taxon>
        <taxon>Uroviricota</taxon>
        <taxon>Caudoviricetes</taxon>
        <taxon>Peduoviridae</taxon>
        <taxon>Maltschvirus</taxon>
        <taxon>Maltschvirus maltsch</taxon>
    </lineage>
</organism>
<accession>A0A6J5PX24</accession>
<proteinExistence type="predicted"/>
<protein>
    <submittedName>
        <fullName evidence="2">Uncharacterized protein</fullName>
    </submittedName>
</protein>
<evidence type="ECO:0000313" key="4">
    <source>
        <dbReference type="EMBL" id="CAB4204424.1"/>
    </source>
</evidence>
<feature type="region of interest" description="Disordered" evidence="1">
    <location>
        <begin position="79"/>
        <end position="138"/>
    </location>
</feature>
<dbReference type="EMBL" id="LR797086">
    <property type="protein sequence ID" value="CAB4186263.1"/>
    <property type="molecule type" value="Genomic_DNA"/>
</dbReference>
<dbReference type="EMBL" id="LR796921">
    <property type="protein sequence ID" value="CAB4174676.1"/>
    <property type="molecule type" value="Genomic_DNA"/>
</dbReference>